<dbReference type="Pfam" id="PF20434">
    <property type="entry name" value="BD-FAE"/>
    <property type="match status" value="1"/>
</dbReference>
<keyword evidence="2" id="KW-0732">Signal</keyword>
<name>A0A7W9BGL3_9SPHN</name>
<keyword evidence="5" id="KW-1185">Reference proteome</keyword>
<dbReference type="AlphaFoldDB" id="A0A7W9BGL3"/>
<feature type="domain" description="BD-FAE-like" evidence="3">
    <location>
        <begin position="76"/>
        <end position="181"/>
    </location>
</feature>
<proteinExistence type="predicted"/>
<dbReference type="InterPro" id="IPR049492">
    <property type="entry name" value="BD-FAE-like_dom"/>
</dbReference>
<dbReference type="RefSeq" id="WP_184060144.1">
    <property type="nucleotide sequence ID" value="NZ_JACIJK010000013.1"/>
</dbReference>
<gene>
    <name evidence="4" type="ORF">FHS94_003540</name>
</gene>
<dbReference type="PANTHER" id="PTHR48081">
    <property type="entry name" value="AB HYDROLASE SUPERFAMILY PROTEIN C4A8.06C"/>
    <property type="match status" value="1"/>
</dbReference>
<dbReference type="Gene3D" id="3.40.50.1820">
    <property type="entry name" value="alpha/beta hydrolase"/>
    <property type="match status" value="1"/>
</dbReference>
<protein>
    <submittedName>
        <fullName evidence="4">Acetyl esterase/lipase</fullName>
    </submittedName>
</protein>
<dbReference type="InterPro" id="IPR029058">
    <property type="entry name" value="AB_hydrolase_fold"/>
</dbReference>
<dbReference type="EMBL" id="JACIJK010000013">
    <property type="protein sequence ID" value="MBB5716668.1"/>
    <property type="molecule type" value="Genomic_DNA"/>
</dbReference>
<dbReference type="PANTHER" id="PTHR48081:SF6">
    <property type="entry name" value="PEPTIDASE S9 PROLYL OLIGOPEPTIDASE CATALYTIC DOMAIN-CONTAINING PROTEIN"/>
    <property type="match status" value="1"/>
</dbReference>
<evidence type="ECO:0000259" key="3">
    <source>
        <dbReference type="Pfam" id="PF20434"/>
    </source>
</evidence>
<feature type="signal peptide" evidence="2">
    <location>
        <begin position="1"/>
        <end position="21"/>
    </location>
</feature>
<organism evidence="4 5">
    <name type="scientific">Sphingomonas aerophila</name>
    <dbReference type="NCBI Taxonomy" id="1344948"/>
    <lineage>
        <taxon>Bacteria</taxon>
        <taxon>Pseudomonadati</taxon>
        <taxon>Pseudomonadota</taxon>
        <taxon>Alphaproteobacteria</taxon>
        <taxon>Sphingomonadales</taxon>
        <taxon>Sphingomonadaceae</taxon>
        <taxon>Sphingomonas</taxon>
    </lineage>
</organism>
<dbReference type="Proteomes" id="UP000546200">
    <property type="component" value="Unassembled WGS sequence"/>
</dbReference>
<feature type="chain" id="PRO_5030786014" evidence="2">
    <location>
        <begin position="22"/>
        <end position="315"/>
    </location>
</feature>
<dbReference type="InterPro" id="IPR050300">
    <property type="entry name" value="GDXG_lipolytic_enzyme"/>
</dbReference>
<evidence type="ECO:0000256" key="1">
    <source>
        <dbReference type="ARBA" id="ARBA00022801"/>
    </source>
</evidence>
<reference evidence="4 5" key="1">
    <citation type="submission" date="2020-08" db="EMBL/GenBank/DDBJ databases">
        <title>Genomic Encyclopedia of Type Strains, Phase IV (KMG-IV): sequencing the most valuable type-strain genomes for metagenomic binning, comparative biology and taxonomic classification.</title>
        <authorList>
            <person name="Goeker M."/>
        </authorList>
    </citation>
    <scope>NUCLEOTIDE SEQUENCE [LARGE SCALE GENOMIC DNA]</scope>
    <source>
        <strain evidence="4 5">DSM 100044</strain>
    </source>
</reference>
<sequence>MRTLGLLAGALALLCGTGATAQDYHPDSRAPAPAVVTKTIKLWPNGAPGSERRRAEPEQAADYWIKNIHDPSLTVYPADPRHANGAAVIVVPGGGHRLLVWTTEGIATAQPLARLGVTTFVLKYRLAREEGSTYSIENDAASDLRRAIRWVRAHAAEYGVDPHRIGVMGYSAGGELVTLVADNPPPAASRTGDALDRVDARPDFQILVFPGPLGLPAKAVAGAPPAFLTAGSLDACCATPTVTLFEQLRGAKVPAELHMYSHADHAFNLGETSTLLSVAHWPDRLGDWLADGGWLDSGSRRGAAPAARSAGSAGN</sequence>
<dbReference type="GO" id="GO:0016787">
    <property type="term" value="F:hydrolase activity"/>
    <property type="evidence" value="ECO:0007669"/>
    <property type="project" value="UniProtKB-KW"/>
</dbReference>
<evidence type="ECO:0000313" key="4">
    <source>
        <dbReference type="EMBL" id="MBB5716668.1"/>
    </source>
</evidence>
<dbReference type="SUPFAM" id="SSF53474">
    <property type="entry name" value="alpha/beta-Hydrolases"/>
    <property type="match status" value="1"/>
</dbReference>
<evidence type="ECO:0000313" key="5">
    <source>
        <dbReference type="Proteomes" id="UP000546200"/>
    </source>
</evidence>
<keyword evidence="1" id="KW-0378">Hydrolase</keyword>
<evidence type="ECO:0000256" key="2">
    <source>
        <dbReference type="SAM" id="SignalP"/>
    </source>
</evidence>
<comment type="caution">
    <text evidence="4">The sequence shown here is derived from an EMBL/GenBank/DDBJ whole genome shotgun (WGS) entry which is preliminary data.</text>
</comment>
<accession>A0A7W9BGL3</accession>